<organism evidence="1">
    <name type="scientific">Arundo donax</name>
    <name type="common">Giant reed</name>
    <name type="synonym">Donax arundinaceus</name>
    <dbReference type="NCBI Taxonomy" id="35708"/>
    <lineage>
        <taxon>Eukaryota</taxon>
        <taxon>Viridiplantae</taxon>
        <taxon>Streptophyta</taxon>
        <taxon>Embryophyta</taxon>
        <taxon>Tracheophyta</taxon>
        <taxon>Spermatophyta</taxon>
        <taxon>Magnoliopsida</taxon>
        <taxon>Liliopsida</taxon>
        <taxon>Poales</taxon>
        <taxon>Poaceae</taxon>
        <taxon>PACMAD clade</taxon>
        <taxon>Arundinoideae</taxon>
        <taxon>Arundineae</taxon>
        <taxon>Arundo</taxon>
    </lineage>
</organism>
<name>A0A0A9BL88_ARUDO</name>
<proteinExistence type="predicted"/>
<accession>A0A0A9BL88</accession>
<reference evidence="1" key="1">
    <citation type="submission" date="2014-09" db="EMBL/GenBank/DDBJ databases">
        <authorList>
            <person name="Magalhaes I.L.F."/>
            <person name="Oliveira U."/>
            <person name="Santos F.R."/>
            <person name="Vidigal T.H.D.A."/>
            <person name="Brescovit A.D."/>
            <person name="Santos A.J."/>
        </authorList>
    </citation>
    <scope>NUCLEOTIDE SEQUENCE</scope>
    <source>
        <tissue evidence="1">Shoot tissue taken approximately 20 cm above the soil surface</tissue>
    </source>
</reference>
<dbReference type="EMBL" id="GBRH01235900">
    <property type="protein sequence ID" value="JAD61995.1"/>
    <property type="molecule type" value="Transcribed_RNA"/>
</dbReference>
<evidence type="ECO:0000313" key="1">
    <source>
        <dbReference type="EMBL" id="JAD61995.1"/>
    </source>
</evidence>
<dbReference type="AlphaFoldDB" id="A0A0A9BL88"/>
<reference evidence="1" key="2">
    <citation type="journal article" date="2015" name="Data Brief">
        <title>Shoot transcriptome of the giant reed, Arundo donax.</title>
        <authorList>
            <person name="Barrero R.A."/>
            <person name="Guerrero F.D."/>
            <person name="Moolhuijzen P."/>
            <person name="Goolsby J.A."/>
            <person name="Tidwell J."/>
            <person name="Bellgard S.E."/>
            <person name="Bellgard M.I."/>
        </authorList>
    </citation>
    <scope>NUCLEOTIDE SEQUENCE</scope>
    <source>
        <tissue evidence="1">Shoot tissue taken approximately 20 cm above the soil surface</tissue>
    </source>
</reference>
<protein>
    <submittedName>
        <fullName evidence="1">Uncharacterized protein</fullName>
    </submittedName>
</protein>
<sequence>MLATHPPFPLCSLSLKKQM</sequence>